<sequence>MGTVRIIFDALMPVSYGQFYVNSDDDFLDLPAAFAGQENGLCGAAVAGGLFLITATHTGHVWLRIELLEAEPAPAEPGWEEVVEAPFVPTGDGVWLQSWGGDDDWELDLGGHAAYRVRYCATDMARCREAERTSYDQPARDRYLMQFWPVGDEAPRPDAVLRQTSAQAAYWHGFAREQPAPAAEQRADLA</sequence>
<protein>
    <submittedName>
        <fullName evidence="1">Uncharacterized protein</fullName>
    </submittedName>
</protein>
<dbReference type="Proteomes" id="UP000601223">
    <property type="component" value="Unassembled WGS sequence"/>
</dbReference>
<accession>A0A8J3NLS8</accession>
<organism evidence="1 2">
    <name type="scientific">Catellatospora bangladeshensis</name>
    <dbReference type="NCBI Taxonomy" id="310355"/>
    <lineage>
        <taxon>Bacteria</taxon>
        <taxon>Bacillati</taxon>
        <taxon>Actinomycetota</taxon>
        <taxon>Actinomycetes</taxon>
        <taxon>Micromonosporales</taxon>
        <taxon>Micromonosporaceae</taxon>
        <taxon>Catellatospora</taxon>
    </lineage>
</organism>
<name>A0A8J3NLS8_9ACTN</name>
<evidence type="ECO:0000313" key="1">
    <source>
        <dbReference type="EMBL" id="GIF84343.1"/>
    </source>
</evidence>
<reference evidence="1 2" key="1">
    <citation type="submission" date="2021-01" db="EMBL/GenBank/DDBJ databases">
        <title>Whole genome shotgun sequence of Catellatospora bangladeshensis NBRC 107357.</title>
        <authorList>
            <person name="Komaki H."/>
            <person name="Tamura T."/>
        </authorList>
    </citation>
    <scope>NUCLEOTIDE SEQUENCE [LARGE SCALE GENOMIC DNA]</scope>
    <source>
        <strain evidence="1 2">NBRC 107357</strain>
    </source>
</reference>
<proteinExistence type="predicted"/>
<dbReference type="AlphaFoldDB" id="A0A8J3NLS8"/>
<evidence type="ECO:0000313" key="2">
    <source>
        <dbReference type="Proteomes" id="UP000601223"/>
    </source>
</evidence>
<dbReference type="EMBL" id="BONF01000036">
    <property type="protein sequence ID" value="GIF84343.1"/>
    <property type="molecule type" value="Genomic_DNA"/>
</dbReference>
<comment type="caution">
    <text evidence="1">The sequence shown here is derived from an EMBL/GenBank/DDBJ whole genome shotgun (WGS) entry which is preliminary data.</text>
</comment>
<gene>
    <name evidence="1" type="ORF">Cba03nite_56920</name>
</gene>
<keyword evidence="2" id="KW-1185">Reference proteome</keyword>